<dbReference type="InterPro" id="IPR057744">
    <property type="entry name" value="OTAase-like"/>
</dbReference>
<gene>
    <name evidence="2" type="ORF">FPY71_16070</name>
</gene>
<dbReference type="PANTHER" id="PTHR43135">
    <property type="entry name" value="ALPHA-D-RIBOSE 1-METHYLPHOSPHONATE 5-TRIPHOSPHATE DIPHOSPHATASE"/>
    <property type="match status" value="1"/>
</dbReference>
<dbReference type="GO" id="GO:0016810">
    <property type="term" value="F:hydrolase activity, acting on carbon-nitrogen (but not peptide) bonds"/>
    <property type="evidence" value="ECO:0007669"/>
    <property type="project" value="InterPro"/>
</dbReference>
<dbReference type="RefSeq" id="WP_149301332.1">
    <property type="nucleotide sequence ID" value="NZ_VTWH01000004.1"/>
</dbReference>
<dbReference type="InterPro" id="IPR051781">
    <property type="entry name" value="Metallo-dep_Hydrolase"/>
</dbReference>
<proteinExistence type="predicted"/>
<dbReference type="EMBL" id="VTWH01000004">
    <property type="protein sequence ID" value="KAA0969059.1"/>
    <property type="molecule type" value="Genomic_DNA"/>
</dbReference>
<protein>
    <submittedName>
        <fullName evidence="2">Amidohydrolase family protein</fullName>
    </submittedName>
</protein>
<reference evidence="2 3" key="1">
    <citation type="submission" date="2019-08" db="EMBL/GenBank/DDBJ databases">
        <title>Aureimonas fodiniaquatilis sp. nov., isolated from a coal mine wastewater.</title>
        <authorList>
            <person name="Kim W."/>
        </authorList>
    </citation>
    <scope>NUCLEOTIDE SEQUENCE [LARGE SCALE GENOMIC DNA]</scope>
    <source>
        <strain evidence="2 3">CAU 1482</strain>
    </source>
</reference>
<dbReference type="InterPro" id="IPR032466">
    <property type="entry name" value="Metal_Hydrolase"/>
</dbReference>
<dbReference type="PANTHER" id="PTHR43135:SF3">
    <property type="entry name" value="ALPHA-D-RIBOSE 1-METHYLPHOSPHONATE 5-TRIPHOSPHATE DIPHOSPHATASE"/>
    <property type="match status" value="1"/>
</dbReference>
<feature type="domain" description="Amidohydrolase-related" evidence="1">
    <location>
        <begin position="70"/>
        <end position="425"/>
    </location>
</feature>
<sequence>MAAASIGKGLAIANPNRRVRLTNVRIFNGHSPDLLSGRDILIEGGQIADLIAADAVVNDADHVDCAGGVAMPGMIDAHWHSFLAALPQTVAMSADAGYLHLLATQQAEATLMRGFTTVRDLGGPAFALKRAIDERRFVGPRIYPSGAMISQTSGHGDFRPRFEGAHTAMTPLSPAEEIGISIISDGVPDMLRRTREQLLQGASQIKVMVGGGVSSRFDPLDTMQFTPDEIRAAVDAARDWGTYVCAHVYTPEGIARALDCGILSIEHGQLADAEAARRMADAGAWWSLQPFLADEDANPQASEAAQAQQRIIAQGTVRAFELAQRFNVKTAVGTDILFSPAKAATQGRQIAKIARFMSPVDVLRLVTGANAELLAMSGQRNPYPGRLGVIEKGALADLIVLNGNPLEDIELIGQPDRIALIMKDGAIHKNELAQ</sequence>
<dbReference type="CDD" id="cd01299">
    <property type="entry name" value="Met_dep_hydrolase_A"/>
    <property type="match status" value="1"/>
</dbReference>
<keyword evidence="2" id="KW-0378">Hydrolase</keyword>
<evidence type="ECO:0000313" key="2">
    <source>
        <dbReference type="EMBL" id="KAA0969059.1"/>
    </source>
</evidence>
<dbReference type="InterPro" id="IPR006680">
    <property type="entry name" value="Amidohydro-rel"/>
</dbReference>
<dbReference type="OrthoDB" id="9782972at2"/>
<organism evidence="2 3">
    <name type="scientific">Aureimonas fodinaquatilis</name>
    <dbReference type="NCBI Taxonomy" id="2565783"/>
    <lineage>
        <taxon>Bacteria</taxon>
        <taxon>Pseudomonadati</taxon>
        <taxon>Pseudomonadota</taxon>
        <taxon>Alphaproteobacteria</taxon>
        <taxon>Hyphomicrobiales</taxon>
        <taxon>Aurantimonadaceae</taxon>
        <taxon>Aureimonas</taxon>
    </lineage>
</organism>
<dbReference type="Gene3D" id="2.30.40.10">
    <property type="entry name" value="Urease, subunit C, domain 1"/>
    <property type="match status" value="1"/>
</dbReference>
<dbReference type="SUPFAM" id="SSF51338">
    <property type="entry name" value="Composite domain of metallo-dependent hydrolases"/>
    <property type="match status" value="1"/>
</dbReference>
<evidence type="ECO:0000259" key="1">
    <source>
        <dbReference type="Pfam" id="PF01979"/>
    </source>
</evidence>
<dbReference type="InterPro" id="IPR011059">
    <property type="entry name" value="Metal-dep_hydrolase_composite"/>
</dbReference>
<dbReference type="Gene3D" id="3.20.20.140">
    <property type="entry name" value="Metal-dependent hydrolases"/>
    <property type="match status" value="1"/>
</dbReference>
<dbReference type="Pfam" id="PF01979">
    <property type="entry name" value="Amidohydro_1"/>
    <property type="match status" value="1"/>
</dbReference>
<dbReference type="SUPFAM" id="SSF51556">
    <property type="entry name" value="Metallo-dependent hydrolases"/>
    <property type="match status" value="1"/>
</dbReference>
<keyword evidence="3" id="KW-1185">Reference proteome</keyword>
<name>A0A5B0DV34_9HYPH</name>
<dbReference type="Proteomes" id="UP000324738">
    <property type="component" value="Unassembled WGS sequence"/>
</dbReference>
<comment type="caution">
    <text evidence="2">The sequence shown here is derived from an EMBL/GenBank/DDBJ whole genome shotgun (WGS) entry which is preliminary data.</text>
</comment>
<dbReference type="AlphaFoldDB" id="A0A5B0DV34"/>
<evidence type="ECO:0000313" key="3">
    <source>
        <dbReference type="Proteomes" id="UP000324738"/>
    </source>
</evidence>
<accession>A0A5B0DV34</accession>